<protein>
    <submittedName>
        <fullName evidence="2">LisH domain-containing protein</fullName>
    </submittedName>
</protein>
<feature type="region of interest" description="Disordered" evidence="1">
    <location>
        <begin position="1031"/>
        <end position="1064"/>
    </location>
</feature>
<dbReference type="Gene3D" id="3.30.420.10">
    <property type="entry name" value="Ribonuclease H-like superfamily/Ribonuclease H"/>
    <property type="match status" value="1"/>
</dbReference>
<sequence>LMGAQMFFSLLPSEISRLVLGYLAENGCYEACNVFFLECAHLTEIRGQFPSAYDITCRVGGISLMDILHDYIRTVNLINEELEARSPTWTSSPSAACRPGQTSTCLRTFISRYCSRHDGTSVASPSSSSSCPSSSVPALMTASQRSQPAPFSGISFHPACRPQQSRIAMARHNSIQSYPPVPSAAGYSTAATSSAAAIFVPLHPIVTGNTRPLRARFQMATIQTIQNRCSLPSFSTTTTTTCPSVPLLRPICPPASTVLGPTPSSVCTAVISASDPSLENLSSHKRKRISPLRQTSRRASCSHTSQLRSSFLHFFTFFQSPIPTPRAPMQPMTLGLPNKRVGIDLIGPLPILVRGFEYTLLMVDVFTKCVVTVPLLRQDATSAANAIDALNASQLLSQSTATLLAVFSLLLSTRLQPNPEFEGLVEQLLKEMEQNTVTPDGHSDQPFHSKDNDRSPPAVPLSVSPSVADLATSVNSAEGHLTGFLCPLSPDPVTGITKGLTVPIVSTDEEAEEEEREKAPTKMGSKLLQEVQKVMDSSSSPLPSAAPLTVQTSSTRAATSPLEPRLRSPHFYTSIEQHLSTALSVSSKISSSPTATISAPRAVHFSLPTRPAEAKQSGISTIVAGDIYLVHHGVVGTGTVTCAASTTLSRPLPPPLLRARYYARVKETGDGIVRADLFLSFCPGILQPIVSSRVKLLTPPGCPTDVKPLTPKVTQRPTVSASFAPPPAANLFPCSPPPAANLFPCSPQTPATEIHPCFTQFKPDPDLTNLGFSGSTPFGGFGASCPLNGEDNDLSWFFDDVSASIRATEAAHPRTESSSSFLQPEPSRCSSEISTPTTSTTTTTSITSTSIATLPQLVASSASAVVSTLLSSPQTEQQCQTSGLFDHSTLLVPTSCPQTLPPPLPIAHSTVTTTTTSSSTLLVSSNSWLRVVDLSALEVQPICLPSVTTPQPIAPNPSPRFRRPPLRCAANVAMSVLGAPPVLFKPTPLGENTTVLGQTETHAATRSYPNLIVEPKKAPKYTSSRFLRAVEGGISKRPSEEDRPCRPSPDSTSTCSPGSEKPTPAKVTFTTETIIFSSILPTDRLIVVLILS</sequence>
<feature type="compositionally biased region" description="Basic and acidic residues" evidence="1">
    <location>
        <begin position="441"/>
        <end position="454"/>
    </location>
</feature>
<feature type="compositionally biased region" description="Low complexity" evidence="1">
    <location>
        <begin position="830"/>
        <end position="844"/>
    </location>
</feature>
<name>A0A183T0X0_SCHSO</name>
<feature type="compositionally biased region" description="Low complexity" evidence="1">
    <location>
        <begin position="537"/>
        <end position="548"/>
    </location>
</feature>
<feature type="compositionally biased region" description="Low complexity" evidence="1">
    <location>
        <begin position="121"/>
        <end position="138"/>
    </location>
</feature>
<feature type="compositionally biased region" description="Polar residues" evidence="1">
    <location>
        <begin position="549"/>
        <end position="558"/>
    </location>
</feature>
<accession>A0A183T0X0</accession>
<feature type="region of interest" description="Disordered" evidence="1">
    <location>
        <begin position="120"/>
        <end position="139"/>
    </location>
</feature>
<dbReference type="SUPFAM" id="SSF53098">
    <property type="entry name" value="Ribonuclease H-like"/>
    <property type="match status" value="1"/>
</dbReference>
<reference evidence="2" key="1">
    <citation type="submission" date="2016-06" db="UniProtKB">
        <authorList>
            <consortium name="WormBaseParasite"/>
        </authorList>
    </citation>
    <scope>IDENTIFICATION</scope>
</reference>
<feature type="region of interest" description="Disordered" evidence="1">
    <location>
        <begin position="809"/>
        <end position="844"/>
    </location>
</feature>
<dbReference type="InterPro" id="IPR036397">
    <property type="entry name" value="RNaseH_sf"/>
</dbReference>
<dbReference type="InterPro" id="IPR012337">
    <property type="entry name" value="RNaseH-like_sf"/>
</dbReference>
<dbReference type="GO" id="GO:0003676">
    <property type="term" value="F:nucleic acid binding"/>
    <property type="evidence" value="ECO:0007669"/>
    <property type="project" value="InterPro"/>
</dbReference>
<feature type="region of interest" description="Disordered" evidence="1">
    <location>
        <begin position="536"/>
        <end position="563"/>
    </location>
</feature>
<organism evidence="2">
    <name type="scientific">Schistocephalus solidus</name>
    <name type="common">Tapeworm</name>
    <dbReference type="NCBI Taxonomy" id="70667"/>
    <lineage>
        <taxon>Eukaryota</taxon>
        <taxon>Metazoa</taxon>
        <taxon>Spiralia</taxon>
        <taxon>Lophotrochozoa</taxon>
        <taxon>Platyhelminthes</taxon>
        <taxon>Cestoda</taxon>
        <taxon>Eucestoda</taxon>
        <taxon>Diphyllobothriidea</taxon>
        <taxon>Diphyllobothriidae</taxon>
        <taxon>Schistocephalus</taxon>
    </lineage>
</organism>
<dbReference type="WBParaSite" id="SSLN_0001050501-mRNA-1">
    <property type="protein sequence ID" value="SSLN_0001050501-mRNA-1"/>
    <property type="gene ID" value="SSLN_0001050501"/>
</dbReference>
<evidence type="ECO:0000256" key="1">
    <source>
        <dbReference type="SAM" id="MobiDB-lite"/>
    </source>
</evidence>
<dbReference type="AlphaFoldDB" id="A0A183T0X0"/>
<feature type="region of interest" description="Disordered" evidence="1">
    <location>
        <begin position="436"/>
        <end position="464"/>
    </location>
</feature>
<evidence type="ECO:0000313" key="2">
    <source>
        <dbReference type="WBParaSite" id="SSLN_0001050501-mRNA-1"/>
    </source>
</evidence>
<proteinExistence type="predicted"/>